<reference evidence="1 2" key="1">
    <citation type="journal article" date="2014" name="BMC Genomics">
        <title>Genome sequencing of four Aureobasidium pullulans varieties: biotechnological potential, stress tolerance, and description of new species.</title>
        <authorList>
            <person name="Gostin Ar C."/>
            <person name="Ohm R.A."/>
            <person name="Kogej T."/>
            <person name="Sonjak S."/>
            <person name="Turk M."/>
            <person name="Zajc J."/>
            <person name="Zalar P."/>
            <person name="Grube M."/>
            <person name="Sun H."/>
            <person name="Han J."/>
            <person name="Sharma A."/>
            <person name="Chiniquy J."/>
            <person name="Ngan C.Y."/>
            <person name="Lipzen A."/>
            <person name="Barry K."/>
            <person name="Grigoriev I.V."/>
            <person name="Gunde-Cimerman N."/>
        </authorList>
    </citation>
    <scope>NUCLEOTIDE SEQUENCE [LARGE SCALE GENOMIC DNA]</scope>
    <source>
        <strain evidence="1 2">CBS 110374</strain>
    </source>
</reference>
<dbReference type="HOGENOM" id="CLU_2454334_0_0_1"/>
<dbReference type="STRING" id="1043003.A0A074W2Y8"/>
<dbReference type="RefSeq" id="XP_040882942.1">
    <property type="nucleotide sequence ID" value="XM_041027615.1"/>
</dbReference>
<dbReference type="AlphaFoldDB" id="A0A074W2Y8"/>
<dbReference type="GeneID" id="63920988"/>
<dbReference type="EMBL" id="KL584826">
    <property type="protein sequence ID" value="KEQ65919.1"/>
    <property type="molecule type" value="Genomic_DNA"/>
</dbReference>
<dbReference type="Proteomes" id="UP000030672">
    <property type="component" value="Unassembled WGS sequence"/>
</dbReference>
<evidence type="ECO:0000313" key="1">
    <source>
        <dbReference type="EMBL" id="KEQ65919.1"/>
    </source>
</evidence>
<protein>
    <submittedName>
        <fullName evidence="1">Uncharacterized protein</fullName>
    </submittedName>
</protein>
<evidence type="ECO:0000313" key="2">
    <source>
        <dbReference type="Proteomes" id="UP000030672"/>
    </source>
</evidence>
<name>A0A074W2Y8_AURM1</name>
<accession>A0A074W2Y8</accession>
<organism evidence="1 2">
    <name type="scientific">Aureobasidium melanogenum (strain CBS 110374)</name>
    <name type="common">Aureobasidium pullulans var. melanogenum</name>
    <dbReference type="NCBI Taxonomy" id="1043003"/>
    <lineage>
        <taxon>Eukaryota</taxon>
        <taxon>Fungi</taxon>
        <taxon>Dikarya</taxon>
        <taxon>Ascomycota</taxon>
        <taxon>Pezizomycotina</taxon>
        <taxon>Dothideomycetes</taxon>
        <taxon>Dothideomycetidae</taxon>
        <taxon>Dothideales</taxon>
        <taxon>Saccotheciaceae</taxon>
        <taxon>Aureobasidium</taxon>
    </lineage>
</organism>
<gene>
    <name evidence="1" type="ORF">M437DRAFT_81764</name>
</gene>
<proteinExistence type="predicted"/>
<keyword evidence="2" id="KW-1185">Reference proteome</keyword>
<sequence>MTTHGTFQSLRAQILDNFSITMPEHLKTKVVLAHHNNTWWCIVYGNDSKPIWKTGKGCETPELALRKMLVSSSDMVFDKFQKDGFGLDP</sequence>